<feature type="domain" description="N-terminal" evidence="1">
    <location>
        <begin position="21"/>
        <end position="56"/>
    </location>
</feature>
<reference evidence="2" key="1">
    <citation type="submission" date="2020-04" db="EMBL/GenBank/DDBJ databases">
        <authorList>
            <person name="Chiriac C."/>
            <person name="Salcher M."/>
            <person name="Ghai R."/>
            <person name="Kavagutti S V."/>
        </authorList>
    </citation>
    <scope>NUCLEOTIDE SEQUENCE</scope>
</reference>
<dbReference type="InterPro" id="IPR013610">
    <property type="entry name" value="ArdC_N"/>
</dbReference>
<dbReference type="Pfam" id="PF08401">
    <property type="entry name" value="ArdcN"/>
    <property type="match status" value="1"/>
</dbReference>
<evidence type="ECO:0000259" key="1">
    <source>
        <dbReference type="Pfam" id="PF08401"/>
    </source>
</evidence>
<evidence type="ECO:0000313" key="2">
    <source>
        <dbReference type="EMBL" id="CAB4142770.1"/>
    </source>
</evidence>
<dbReference type="EMBL" id="LR796409">
    <property type="protein sequence ID" value="CAB4142770.1"/>
    <property type="molecule type" value="Genomic_DNA"/>
</dbReference>
<accession>A0A6J5MC80</accession>
<gene>
    <name evidence="2" type="ORF">UFOVP451_47</name>
</gene>
<proteinExistence type="predicted"/>
<organism evidence="2">
    <name type="scientific">uncultured Caudovirales phage</name>
    <dbReference type="NCBI Taxonomy" id="2100421"/>
    <lineage>
        <taxon>Viruses</taxon>
        <taxon>Duplodnaviria</taxon>
        <taxon>Heunggongvirae</taxon>
        <taxon>Uroviricota</taxon>
        <taxon>Caudoviricetes</taxon>
        <taxon>Peduoviridae</taxon>
        <taxon>Maltschvirus</taxon>
        <taxon>Maltschvirus maltsch</taxon>
    </lineage>
</organism>
<dbReference type="GO" id="GO:0003697">
    <property type="term" value="F:single-stranded DNA binding"/>
    <property type="evidence" value="ECO:0007669"/>
    <property type="project" value="InterPro"/>
</dbReference>
<sequence>MNNITIVETLRALHNIPGKLKTYAEWLNAGRQVKKGEKARVTAPLWKRVERKNKETGETSARFVLTSAALFEESQTVPKGGEKDAT</sequence>
<name>A0A6J5MC80_9CAUD</name>
<protein>
    <recommendedName>
        <fullName evidence="1">N-terminal domain-containing protein</fullName>
    </recommendedName>
</protein>